<name>Q6IJ00_DROME</name>
<reference evidence="1" key="1">
    <citation type="journal article" date="2003" name="Genome Biol.">
        <title>An integrated gene annotation and transcriptional profiling approach towards the full gene content of the Drosophila genome.</title>
        <authorList>
            <person name="Hild M."/>
            <person name="Beckmann B."/>
            <person name="Haas S.A."/>
            <person name="Koch B."/>
            <person name="Solovyev V."/>
            <person name="Busold C."/>
            <person name="Fellenberg K."/>
            <person name="Boutros M."/>
            <person name="Vingron M."/>
            <person name="Sauer F."/>
            <person name="Hoheisel J.D."/>
            <person name="Paro R."/>
        </authorList>
    </citation>
    <scope>NUCLEOTIDE SEQUENCE</scope>
</reference>
<evidence type="ECO:0000313" key="1">
    <source>
        <dbReference type="EMBL" id="DAA04421.1"/>
    </source>
</evidence>
<organism evidence="1">
    <name type="scientific">Drosophila melanogaster</name>
    <name type="common">Fruit fly</name>
    <dbReference type="NCBI Taxonomy" id="7227"/>
    <lineage>
        <taxon>Eukaryota</taxon>
        <taxon>Metazoa</taxon>
        <taxon>Ecdysozoa</taxon>
        <taxon>Arthropoda</taxon>
        <taxon>Hexapoda</taxon>
        <taxon>Insecta</taxon>
        <taxon>Pterygota</taxon>
        <taxon>Neoptera</taxon>
        <taxon>Endopterygota</taxon>
        <taxon>Diptera</taxon>
        <taxon>Brachycera</taxon>
        <taxon>Muscomorpha</taxon>
        <taxon>Ephydroidea</taxon>
        <taxon>Drosophilidae</taxon>
        <taxon>Drosophila</taxon>
        <taxon>Sophophora</taxon>
    </lineage>
</organism>
<dbReference type="EMBL" id="BK002916">
    <property type="protein sequence ID" value="DAA04421.1"/>
    <property type="molecule type" value="Genomic_DNA"/>
</dbReference>
<accession>Q6IJ00</accession>
<sequence>MCSRPSRQLKTNCQYFDSHRHQKAKRTASSAGMEVGSMMNMLATYCKSQWMVSTHVSGAVGGGRGTPNVDITWPFNDCLYGGFYNLMIKRQSDVNPTELEKRGVLFSSIVVDADAVQLTRRGLVHSNGWPRYQNRTQHRGMIQGQHVMGEMWGEWRRRGGGRGGTQWTVQTAEYQSKVSVECTLIAAQIRVQSAGHSWHLSACIINKSRRWLCINYARIKSAEQSSGQTLQVIIPPFGTQKPLDTDSNPHVDIAH</sequence>
<gene>
    <name evidence="1" type="ORF">HDC16354</name>
</gene>
<proteinExistence type="predicted"/>
<protein>
    <submittedName>
        <fullName evidence="1">HDC16354</fullName>
    </submittedName>
</protein>
<dbReference type="AlphaFoldDB" id="Q6IJ00"/>